<evidence type="ECO:0000313" key="2">
    <source>
        <dbReference type="Proteomes" id="UP000827872"/>
    </source>
</evidence>
<evidence type="ECO:0000313" key="1">
    <source>
        <dbReference type="EMBL" id="KAH8015408.1"/>
    </source>
</evidence>
<dbReference type="Proteomes" id="UP000827872">
    <property type="component" value="Linkage Group LG01"/>
</dbReference>
<organism evidence="1 2">
    <name type="scientific">Sphaerodactylus townsendi</name>
    <dbReference type="NCBI Taxonomy" id="933632"/>
    <lineage>
        <taxon>Eukaryota</taxon>
        <taxon>Metazoa</taxon>
        <taxon>Chordata</taxon>
        <taxon>Craniata</taxon>
        <taxon>Vertebrata</taxon>
        <taxon>Euteleostomi</taxon>
        <taxon>Lepidosauria</taxon>
        <taxon>Squamata</taxon>
        <taxon>Bifurcata</taxon>
        <taxon>Gekkota</taxon>
        <taxon>Sphaerodactylidae</taxon>
        <taxon>Sphaerodactylus</taxon>
    </lineage>
</organism>
<sequence length="111" mass="12812">MKTKLEQALECVVNIYHQYCILDPVDDYLHLKEFQKLMKEQAKPFLKNTAPPNVSEDAYIQQMFQEADRDRSGYLKFTEFLIVAAEALDEAHERSHDLDGDSKKPGCGHSH</sequence>
<name>A0ACB8G6V5_9SAUR</name>
<reference evidence="1" key="1">
    <citation type="submission" date="2021-08" db="EMBL/GenBank/DDBJ databases">
        <title>The first chromosome-level gecko genome reveals the dynamic sex chromosomes of Neotropical dwarf geckos (Sphaerodactylidae: Sphaerodactylus).</title>
        <authorList>
            <person name="Pinto B.J."/>
            <person name="Keating S.E."/>
            <person name="Gamble T."/>
        </authorList>
    </citation>
    <scope>NUCLEOTIDE SEQUENCE</scope>
    <source>
        <strain evidence="1">TG3544</strain>
    </source>
</reference>
<gene>
    <name evidence="1" type="ORF">K3G42_003509</name>
</gene>
<proteinExistence type="predicted"/>
<keyword evidence="2" id="KW-1185">Reference proteome</keyword>
<dbReference type="EMBL" id="CM037614">
    <property type="protein sequence ID" value="KAH8015408.1"/>
    <property type="molecule type" value="Genomic_DNA"/>
</dbReference>
<protein>
    <submittedName>
        <fullName evidence="1">Uncharacterized protein</fullName>
    </submittedName>
</protein>
<comment type="caution">
    <text evidence="1">The sequence shown here is derived from an EMBL/GenBank/DDBJ whole genome shotgun (WGS) entry which is preliminary data.</text>
</comment>
<accession>A0ACB8G6V5</accession>